<dbReference type="SUPFAM" id="SSF52540">
    <property type="entry name" value="P-loop containing nucleoside triphosphate hydrolases"/>
    <property type="match status" value="1"/>
</dbReference>
<dbReference type="EMBL" id="SNRY01001452">
    <property type="protein sequence ID" value="KAA6330833.1"/>
    <property type="molecule type" value="Genomic_DNA"/>
</dbReference>
<evidence type="ECO:0008006" key="2">
    <source>
        <dbReference type="Google" id="ProtNLM"/>
    </source>
</evidence>
<reference evidence="1" key="1">
    <citation type="submission" date="2019-03" db="EMBL/GenBank/DDBJ databases">
        <title>Single cell metagenomics reveals metabolic interactions within the superorganism composed of flagellate Streblomastix strix and complex community of Bacteroidetes bacteria on its surface.</title>
        <authorList>
            <person name="Treitli S.C."/>
            <person name="Kolisko M."/>
            <person name="Husnik F."/>
            <person name="Keeling P."/>
            <person name="Hampl V."/>
        </authorList>
    </citation>
    <scope>NUCLEOTIDE SEQUENCE</scope>
    <source>
        <strain evidence="1">STM</strain>
    </source>
</reference>
<evidence type="ECO:0000313" key="1">
    <source>
        <dbReference type="EMBL" id="KAA6330833.1"/>
    </source>
</evidence>
<proteinExistence type="predicted"/>
<accession>A0A5J4RDK2</accession>
<dbReference type="AlphaFoldDB" id="A0A5J4RDK2"/>
<organism evidence="1">
    <name type="scientific">termite gut metagenome</name>
    <dbReference type="NCBI Taxonomy" id="433724"/>
    <lineage>
        <taxon>unclassified sequences</taxon>
        <taxon>metagenomes</taxon>
        <taxon>organismal metagenomes</taxon>
    </lineage>
</organism>
<protein>
    <recommendedName>
        <fullName evidence="2">DNA helicase</fullName>
    </recommendedName>
</protein>
<dbReference type="Gene3D" id="3.40.50.300">
    <property type="entry name" value="P-loop containing nucleotide triphosphate hydrolases"/>
    <property type="match status" value="1"/>
</dbReference>
<gene>
    <name evidence="1" type="ORF">EZS27_020508</name>
</gene>
<sequence>MSWFIPYNQLDNEQMNFLQNVENNNSTSYWLKGYAGSGKSVLLIHCLLKEKERNPNASIIIVLYTHALIDMIKAGIPNE</sequence>
<dbReference type="InterPro" id="IPR027417">
    <property type="entry name" value="P-loop_NTPase"/>
</dbReference>
<comment type="caution">
    <text evidence="1">The sequence shown here is derived from an EMBL/GenBank/DDBJ whole genome shotgun (WGS) entry which is preliminary data.</text>
</comment>
<name>A0A5J4RDK2_9ZZZZ</name>